<dbReference type="Pfam" id="PF00202">
    <property type="entry name" value="Aminotran_3"/>
    <property type="match status" value="1"/>
</dbReference>
<feature type="binding site" evidence="5">
    <location>
        <position position="133"/>
    </location>
    <ligand>
        <name>N(2)-acetyl-L-ornithine</name>
        <dbReference type="ChEBI" id="CHEBI:57805"/>
    </ligand>
</feature>
<dbReference type="Proteomes" id="UP000680865">
    <property type="component" value="Unassembled WGS sequence"/>
</dbReference>
<name>A0A919VKN5_9ACTN</name>
<gene>
    <name evidence="5 6" type="primary">argD</name>
    <name evidence="6" type="ORF">Aco04nite_02510</name>
</gene>
<dbReference type="Gene3D" id="3.90.1150.10">
    <property type="entry name" value="Aspartate Aminotransferase, domain 1"/>
    <property type="match status" value="1"/>
</dbReference>
<dbReference type="GO" id="GO:0005737">
    <property type="term" value="C:cytoplasm"/>
    <property type="evidence" value="ECO:0007669"/>
    <property type="project" value="UniProtKB-SubCell"/>
</dbReference>
<comment type="cofactor">
    <cofactor evidence="5">
        <name>pyridoxal 5'-phosphate</name>
        <dbReference type="ChEBI" id="CHEBI:597326"/>
    </cofactor>
    <text evidence="5">Binds 1 pyridoxal phosphate per subunit.</text>
</comment>
<dbReference type="NCBIfam" id="TIGR00707">
    <property type="entry name" value="argD"/>
    <property type="match status" value="1"/>
</dbReference>
<evidence type="ECO:0000256" key="5">
    <source>
        <dbReference type="HAMAP-Rule" id="MF_01107"/>
    </source>
</evidence>
<dbReference type="NCBIfam" id="NF002325">
    <property type="entry name" value="PRK01278.1"/>
    <property type="match status" value="1"/>
</dbReference>
<dbReference type="NCBIfam" id="NF002874">
    <property type="entry name" value="PRK03244.1"/>
    <property type="match status" value="1"/>
</dbReference>
<dbReference type="SUPFAM" id="SSF53383">
    <property type="entry name" value="PLP-dependent transferases"/>
    <property type="match status" value="1"/>
</dbReference>
<keyword evidence="5" id="KW-0055">Arginine biosynthesis</keyword>
<accession>A0A919VKN5</accession>
<protein>
    <recommendedName>
        <fullName evidence="5">Acetylornithine aminotransferase</fullName>
        <shortName evidence="5">ACOAT</shortName>
        <ecNumber evidence="5">2.6.1.11</ecNumber>
    </recommendedName>
</protein>
<comment type="similarity">
    <text evidence="5">Belongs to the class-III pyridoxal-phosphate-dependent aminotransferase family. ArgD subfamily.</text>
</comment>
<dbReference type="GO" id="GO:0042802">
    <property type="term" value="F:identical protein binding"/>
    <property type="evidence" value="ECO:0007669"/>
    <property type="project" value="TreeGrafter"/>
</dbReference>
<evidence type="ECO:0000313" key="6">
    <source>
        <dbReference type="EMBL" id="GIM66548.1"/>
    </source>
</evidence>
<dbReference type="PROSITE" id="PS00600">
    <property type="entry name" value="AA_TRANSFER_CLASS_3"/>
    <property type="match status" value="1"/>
</dbReference>
<dbReference type="PIRSF" id="PIRSF000521">
    <property type="entry name" value="Transaminase_4ab_Lys_Orn"/>
    <property type="match status" value="1"/>
</dbReference>
<proteinExistence type="inferred from homology"/>
<dbReference type="RefSeq" id="WP_212995323.1">
    <property type="nucleotide sequence ID" value="NZ_BAAATW010000001.1"/>
</dbReference>
<keyword evidence="1 5" id="KW-0032">Aminotransferase</keyword>
<feature type="binding site" evidence="5">
    <location>
        <position position="272"/>
    </location>
    <ligand>
        <name>N(2)-acetyl-L-ornithine</name>
        <dbReference type="ChEBI" id="CHEBI:57805"/>
    </ligand>
</feature>
<dbReference type="HAMAP" id="MF_01107">
    <property type="entry name" value="ArgD_aminotrans_3"/>
    <property type="match status" value="1"/>
</dbReference>
<dbReference type="EMBL" id="BOQP01000001">
    <property type="protein sequence ID" value="GIM66548.1"/>
    <property type="molecule type" value="Genomic_DNA"/>
</dbReference>
<comment type="catalytic activity">
    <reaction evidence="5">
        <text>N(2)-acetyl-L-ornithine + 2-oxoglutarate = N-acetyl-L-glutamate 5-semialdehyde + L-glutamate</text>
        <dbReference type="Rhea" id="RHEA:18049"/>
        <dbReference type="ChEBI" id="CHEBI:16810"/>
        <dbReference type="ChEBI" id="CHEBI:29123"/>
        <dbReference type="ChEBI" id="CHEBI:29985"/>
        <dbReference type="ChEBI" id="CHEBI:57805"/>
        <dbReference type="EC" id="2.6.1.11"/>
    </reaction>
</comment>
<sequence>MSSLVERWQHSMMNNYGGPSIGLVEGSGAVLTDENGKQYVDMLGGIAVNALGHAHPAVVQAVTQQISTLGHVSNYYVAEPTVALAELLLALAGRPGKVIFTNSGAEANEAAFKLSRLTGRTHIVSTEGGFHGRTMGALALTGQPKKQDPFRPLPGDVSFVPYGDSAALKAAVTPETAMVILEPIQGENGIIVPPPGYLAAAREICTATGALLVLDEIQTGIGRTGNWFHHQSEGVEPDVVTLAKGLGGGLPLGAALAFGKAADLFTPGSHGSTFAGNPISCAAGLAVIRTIAGEGLLDHVKRIGELIRRGIEGLDHPLVAGVRGAGLLLGVQLTEAVSADLAAKLRDAGFLVNPIQPDVIRLAPPLILSTEQAEAFLAAFQEALAMTDCTEPRLPAAIDGRNGEGHEGLAKETQ</sequence>
<dbReference type="InterPro" id="IPR005814">
    <property type="entry name" value="Aminotrans_3"/>
</dbReference>
<comment type="miscellaneous">
    <text evidence="5">May also have succinyldiaminopimelate aminotransferase activity, thus carrying out the corresponding step in lysine biosynthesis.</text>
</comment>
<dbReference type="InterPro" id="IPR050103">
    <property type="entry name" value="Class-III_PLP-dep_AT"/>
</dbReference>
<keyword evidence="4 5" id="KW-0663">Pyridoxal phosphate</keyword>
<evidence type="ECO:0000256" key="1">
    <source>
        <dbReference type="ARBA" id="ARBA00022576"/>
    </source>
</evidence>
<evidence type="ECO:0000256" key="3">
    <source>
        <dbReference type="ARBA" id="ARBA00022679"/>
    </source>
</evidence>
<dbReference type="InterPro" id="IPR004636">
    <property type="entry name" value="AcOrn/SuccOrn_fam"/>
</dbReference>
<feature type="binding site" evidence="5">
    <location>
        <position position="130"/>
    </location>
    <ligand>
        <name>pyridoxal 5'-phosphate</name>
        <dbReference type="ChEBI" id="CHEBI:597326"/>
    </ligand>
</feature>
<dbReference type="AlphaFoldDB" id="A0A919VKN5"/>
<dbReference type="Gene3D" id="3.40.640.10">
    <property type="entry name" value="Type I PLP-dependent aspartate aminotransferase-like (Major domain)"/>
    <property type="match status" value="1"/>
</dbReference>
<dbReference type="GO" id="GO:0006526">
    <property type="term" value="P:L-arginine biosynthetic process"/>
    <property type="evidence" value="ECO:0007669"/>
    <property type="project" value="UniProtKB-UniRule"/>
</dbReference>
<feature type="binding site" evidence="5">
    <location>
        <begin position="215"/>
        <end position="218"/>
    </location>
    <ligand>
        <name>pyridoxal 5'-phosphate</name>
        <dbReference type="ChEBI" id="CHEBI:597326"/>
    </ligand>
</feature>
<dbReference type="InterPro" id="IPR015424">
    <property type="entry name" value="PyrdxlP-dep_Trfase"/>
</dbReference>
<feature type="binding site" evidence="5">
    <location>
        <position position="273"/>
    </location>
    <ligand>
        <name>pyridoxal 5'-phosphate</name>
        <dbReference type="ChEBI" id="CHEBI:597326"/>
    </ligand>
</feature>
<keyword evidence="2 5" id="KW-0028">Amino-acid biosynthesis</keyword>
<dbReference type="PANTHER" id="PTHR11986:SF79">
    <property type="entry name" value="ACETYLORNITHINE AMINOTRANSFERASE, MITOCHONDRIAL"/>
    <property type="match status" value="1"/>
</dbReference>
<keyword evidence="5" id="KW-0963">Cytoplasm</keyword>
<dbReference type="EC" id="2.6.1.11" evidence="5"/>
<comment type="caution">
    <text evidence="6">The sequence shown here is derived from an EMBL/GenBank/DDBJ whole genome shotgun (WGS) entry which is preliminary data.</text>
</comment>
<dbReference type="CDD" id="cd00610">
    <property type="entry name" value="OAT_like"/>
    <property type="match status" value="1"/>
</dbReference>
<keyword evidence="3 5" id="KW-0808">Transferase</keyword>
<comment type="subcellular location">
    <subcellularLocation>
        <location evidence="5">Cytoplasm</location>
    </subcellularLocation>
</comment>
<dbReference type="PANTHER" id="PTHR11986">
    <property type="entry name" value="AMINOTRANSFERASE CLASS III"/>
    <property type="match status" value="1"/>
</dbReference>
<organism evidence="6 7">
    <name type="scientific">Winogradskya consettensis</name>
    <dbReference type="NCBI Taxonomy" id="113560"/>
    <lineage>
        <taxon>Bacteria</taxon>
        <taxon>Bacillati</taxon>
        <taxon>Actinomycetota</taxon>
        <taxon>Actinomycetes</taxon>
        <taxon>Micromonosporales</taxon>
        <taxon>Micromonosporaceae</taxon>
        <taxon>Winogradskya</taxon>
    </lineage>
</organism>
<reference evidence="6" key="1">
    <citation type="submission" date="2021-03" db="EMBL/GenBank/DDBJ databases">
        <title>Whole genome shotgun sequence of Actinoplanes consettensis NBRC 14913.</title>
        <authorList>
            <person name="Komaki H."/>
            <person name="Tamura T."/>
        </authorList>
    </citation>
    <scope>NUCLEOTIDE SEQUENCE</scope>
    <source>
        <strain evidence="6">NBRC 14913</strain>
    </source>
</reference>
<evidence type="ECO:0000256" key="4">
    <source>
        <dbReference type="ARBA" id="ARBA00022898"/>
    </source>
</evidence>
<comment type="subunit">
    <text evidence="5">Homodimer.</text>
</comment>
<keyword evidence="7" id="KW-1185">Reference proteome</keyword>
<evidence type="ECO:0000313" key="7">
    <source>
        <dbReference type="Proteomes" id="UP000680865"/>
    </source>
</evidence>
<dbReference type="InterPro" id="IPR049704">
    <property type="entry name" value="Aminotrans_3_PPA_site"/>
</dbReference>
<feature type="binding site" evidence="5">
    <location>
        <begin position="104"/>
        <end position="105"/>
    </location>
    <ligand>
        <name>pyridoxal 5'-phosphate</name>
        <dbReference type="ChEBI" id="CHEBI:597326"/>
    </ligand>
</feature>
<evidence type="ECO:0000256" key="2">
    <source>
        <dbReference type="ARBA" id="ARBA00022605"/>
    </source>
</evidence>
<comment type="pathway">
    <text evidence="5">Amino-acid biosynthesis; L-arginine biosynthesis; N(2)-acetyl-L-ornithine from L-glutamate: step 4/4.</text>
</comment>
<feature type="modified residue" description="N6-(pyridoxal phosphate)lysine" evidence="5">
    <location>
        <position position="244"/>
    </location>
</feature>
<dbReference type="InterPro" id="IPR015421">
    <property type="entry name" value="PyrdxlP-dep_Trfase_major"/>
</dbReference>
<dbReference type="GO" id="GO:0003992">
    <property type="term" value="F:N2-acetyl-L-ornithine:2-oxoglutarate 5-aminotransferase activity"/>
    <property type="evidence" value="ECO:0007669"/>
    <property type="project" value="UniProtKB-UniRule"/>
</dbReference>
<dbReference type="FunFam" id="3.40.640.10:FF:000004">
    <property type="entry name" value="Acetylornithine aminotransferase"/>
    <property type="match status" value="1"/>
</dbReference>
<dbReference type="InterPro" id="IPR015422">
    <property type="entry name" value="PyrdxlP-dep_Trfase_small"/>
</dbReference>
<dbReference type="GO" id="GO:0030170">
    <property type="term" value="F:pyridoxal phosphate binding"/>
    <property type="evidence" value="ECO:0007669"/>
    <property type="project" value="InterPro"/>
</dbReference>